<dbReference type="Pfam" id="PF06230">
    <property type="entry name" value="LpxI_C"/>
    <property type="match status" value="1"/>
</dbReference>
<evidence type="ECO:0000313" key="3">
    <source>
        <dbReference type="EMBL" id="MFD1196195.1"/>
    </source>
</evidence>
<dbReference type="Gene3D" id="3.40.140.80">
    <property type="match status" value="1"/>
</dbReference>
<proteinExistence type="predicted"/>
<feature type="domain" description="LpxI C-terminal" evidence="1">
    <location>
        <begin position="128"/>
        <end position="291"/>
    </location>
</feature>
<sequence length="295" mass="30649">MLALIAGRGQLPDHIVAAQSQPALVAALEGFAPDHLSPDITFRVERLGSFIADLQARGVTEICMAGAIGRPALDPAMIDAATMPLVPRMMQALGQGDDGALRVVIALFEEAGFTIRAAHEICPDLLLPEGVPTKARPGPQHDAPARLGKATIAEMGRADQGQACVVRRGDVLAREGADGTDAMLARLGSGPARPDDPDPLTWGFDAITDAATSALDWLGGRAAGQHDGAILCKGPKPDQDRRVDLPTIGPGTAMRAADAGLDGIVIEAGGVLVLDLPAVLRILDDKGLFLWVRAA</sequence>
<organism evidence="3 4">
    <name type="scientific">Seohaeicola saemankumensis</name>
    <dbReference type="NCBI Taxonomy" id="481181"/>
    <lineage>
        <taxon>Bacteria</taxon>
        <taxon>Pseudomonadati</taxon>
        <taxon>Pseudomonadota</taxon>
        <taxon>Alphaproteobacteria</taxon>
        <taxon>Rhodobacterales</taxon>
        <taxon>Roseobacteraceae</taxon>
        <taxon>Seohaeicola</taxon>
    </lineage>
</organism>
<keyword evidence="4" id="KW-1185">Reference proteome</keyword>
<evidence type="ECO:0000259" key="1">
    <source>
        <dbReference type="Pfam" id="PF06230"/>
    </source>
</evidence>
<accession>A0ABW3THN5</accession>
<dbReference type="InterPro" id="IPR041255">
    <property type="entry name" value="LpxI_N"/>
</dbReference>
<gene>
    <name evidence="3" type="ORF">ACFQ3C_16115</name>
</gene>
<evidence type="ECO:0000313" key="4">
    <source>
        <dbReference type="Proteomes" id="UP001597151"/>
    </source>
</evidence>
<dbReference type="InterPro" id="IPR043167">
    <property type="entry name" value="LpxI_C_sf"/>
</dbReference>
<dbReference type="RefSeq" id="WP_380793896.1">
    <property type="nucleotide sequence ID" value="NZ_JBHTKR010000006.1"/>
</dbReference>
<reference evidence="4" key="1">
    <citation type="journal article" date="2019" name="Int. J. Syst. Evol. Microbiol.">
        <title>The Global Catalogue of Microorganisms (GCM) 10K type strain sequencing project: providing services to taxonomists for standard genome sequencing and annotation.</title>
        <authorList>
            <consortium name="The Broad Institute Genomics Platform"/>
            <consortium name="The Broad Institute Genome Sequencing Center for Infectious Disease"/>
            <person name="Wu L."/>
            <person name="Ma J."/>
        </authorList>
    </citation>
    <scope>NUCLEOTIDE SEQUENCE [LARGE SCALE GENOMIC DNA]</scope>
    <source>
        <strain evidence="4">CCUG 55328</strain>
    </source>
</reference>
<evidence type="ECO:0000259" key="2">
    <source>
        <dbReference type="Pfam" id="PF17930"/>
    </source>
</evidence>
<name>A0ABW3THN5_9RHOB</name>
<dbReference type="EMBL" id="JBHTKR010000006">
    <property type="protein sequence ID" value="MFD1196195.1"/>
    <property type="molecule type" value="Genomic_DNA"/>
</dbReference>
<protein>
    <submittedName>
        <fullName evidence="3">LpxI family protein</fullName>
    </submittedName>
</protein>
<feature type="domain" description="LpxI N-terminal" evidence="2">
    <location>
        <begin position="2"/>
        <end position="125"/>
    </location>
</feature>
<comment type="caution">
    <text evidence="3">The sequence shown here is derived from an EMBL/GenBank/DDBJ whole genome shotgun (WGS) entry which is preliminary data.</text>
</comment>
<dbReference type="PANTHER" id="PTHR39962:SF1">
    <property type="entry name" value="LPXI FAMILY PROTEIN"/>
    <property type="match status" value="1"/>
</dbReference>
<dbReference type="Proteomes" id="UP001597151">
    <property type="component" value="Unassembled WGS sequence"/>
</dbReference>
<dbReference type="Pfam" id="PF17930">
    <property type="entry name" value="LpxI_N"/>
    <property type="match status" value="1"/>
</dbReference>
<dbReference type="InterPro" id="IPR053174">
    <property type="entry name" value="LpxI"/>
</dbReference>
<dbReference type="PANTHER" id="PTHR39962">
    <property type="entry name" value="BLL4848 PROTEIN"/>
    <property type="match status" value="1"/>
</dbReference>
<dbReference type="Gene3D" id="3.40.50.20">
    <property type="match status" value="1"/>
</dbReference>
<dbReference type="InterPro" id="IPR010415">
    <property type="entry name" value="LpxI_C"/>
</dbReference>